<organism evidence="1 2">
    <name type="scientific">Drosophila lebanonensis</name>
    <name type="common">Fruit fly</name>
    <name type="synonym">Scaptodrosophila lebanonensis</name>
    <dbReference type="NCBI Taxonomy" id="7225"/>
    <lineage>
        <taxon>Eukaryota</taxon>
        <taxon>Metazoa</taxon>
        <taxon>Ecdysozoa</taxon>
        <taxon>Arthropoda</taxon>
        <taxon>Hexapoda</taxon>
        <taxon>Insecta</taxon>
        <taxon>Pterygota</taxon>
        <taxon>Neoptera</taxon>
        <taxon>Endopterygota</taxon>
        <taxon>Diptera</taxon>
        <taxon>Brachycera</taxon>
        <taxon>Muscomorpha</taxon>
        <taxon>Ephydroidea</taxon>
        <taxon>Drosophilidae</taxon>
        <taxon>Scaptodrosophila</taxon>
    </lineage>
</organism>
<dbReference type="RefSeq" id="XP_030374755.1">
    <property type="nucleotide sequence ID" value="XM_030518895.1"/>
</dbReference>
<dbReference type="AlphaFoldDB" id="A0A6J2TH30"/>
<dbReference type="InterPro" id="IPR032004">
    <property type="entry name" value="DUF4790"/>
</dbReference>
<accession>A0A6J2TH30</accession>
<dbReference type="OrthoDB" id="7675754at2759"/>
<dbReference type="Proteomes" id="UP000504634">
    <property type="component" value="Unplaced"/>
</dbReference>
<protein>
    <submittedName>
        <fullName evidence="2">Uncharacterized protein LOC115624269</fullName>
    </submittedName>
</protein>
<sequence>MSVSLNPPNADLETFSLRSHDSNISRRNSKFERRSSQFMSQRQIKYSIPPDHVDTRSFASMYKRNSTDYQFVKDSYLLHEGEKVFWESFPKYVHNDSRDIPDVFPDYAKFVLPLHIYCRMRYSDSQKKYEAQFQKEIELLTESQPTASDAFGFVRIMSYTTLWPPLHTKAEVNWSSSNICQLTPKEKSRYHKIMKWNL</sequence>
<keyword evidence="1" id="KW-1185">Reference proteome</keyword>
<dbReference type="Pfam" id="PF16037">
    <property type="entry name" value="DUF4790"/>
    <property type="match status" value="1"/>
</dbReference>
<name>A0A6J2TH30_DROLE</name>
<dbReference type="GeneID" id="115624269"/>
<evidence type="ECO:0000313" key="1">
    <source>
        <dbReference type="Proteomes" id="UP000504634"/>
    </source>
</evidence>
<gene>
    <name evidence="2" type="primary">LOC115624269</name>
</gene>
<reference evidence="2" key="1">
    <citation type="submission" date="2025-08" db="UniProtKB">
        <authorList>
            <consortium name="RefSeq"/>
        </authorList>
    </citation>
    <scope>IDENTIFICATION</scope>
    <source>
        <strain evidence="2">11010-0011.00</strain>
        <tissue evidence="2">Whole body</tissue>
    </source>
</reference>
<evidence type="ECO:0000313" key="2">
    <source>
        <dbReference type="RefSeq" id="XP_030374755.1"/>
    </source>
</evidence>
<proteinExistence type="predicted"/>